<dbReference type="SUPFAM" id="SSF52540">
    <property type="entry name" value="P-loop containing nucleoside triphosphate hydrolases"/>
    <property type="match status" value="1"/>
</dbReference>
<evidence type="ECO:0000256" key="2">
    <source>
        <dbReference type="ARBA" id="ARBA00022679"/>
    </source>
</evidence>
<accession>A0A4C1Z819</accession>
<dbReference type="Gene3D" id="3.40.50.300">
    <property type="entry name" value="P-loop containing nucleotide triphosphate hydrolases"/>
    <property type="match status" value="1"/>
</dbReference>
<evidence type="ECO:0000313" key="5">
    <source>
        <dbReference type="Proteomes" id="UP000299102"/>
    </source>
</evidence>
<evidence type="ECO:0000313" key="4">
    <source>
        <dbReference type="EMBL" id="GBP84991.1"/>
    </source>
</evidence>
<name>A0A4C1Z819_EUMVA</name>
<sequence>MVMKGFQKADLKEFWEAFRRDLLPYAPIVEHANEAWLKRHDPNMLMLFYEDMIEHLPSQIRRVCQFLNTSYSEAQIQILAEHLNFDNLKKNKTVNSLSSDDNGKKNGNQFLRNGQSGSWVKHFDEKMVLQAEEYLTARLQNAEIIYPTVPPHIYETACSYL</sequence>
<dbReference type="GO" id="GO:0008146">
    <property type="term" value="F:sulfotransferase activity"/>
    <property type="evidence" value="ECO:0007669"/>
    <property type="project" value="InterPro"/>
</dbReference>
<protein>
    <submittedName>
        <fullName evidence="4">Cytosolic sulfotransferase 3</fullName>
    </submittedName>
</protein>
<evidence type="ECO:0000259" key="3">
    <source>
        <dbReference type="Pfam" id="PF00685"/>
    </source>
</evidence>
<dbReference type="PANTHER" id="PTHR11783">
    <property type="entry name" value="SULFOTRANSFERASE SULT"/>
    <property type="match status" value="1"/>
</dbReference>
<dbReference type="STRING" id="151549.A0A4C1Z819"/>
<dbReference type="OrthoDB" id="205623at2759"/>
<keyword evidence="2 4" id="KW-0808">Transferase</keyword>
<organism evidence="4 5">
    <name type="scientific">Eumeta variegata</name>
    <name type="common">Bagworm moth</name>
    <name type="synonym">Eumeta japonica</name>
    <dbReference type="NCBI Taxonomy" id="151549"/>
    <lineage>
        <taxon>Eukaryota</taxon>
        <taxon>Metazoa</taxon>
        <taxon>Ecdysozoa</taxon>
        <taxon>Arthropoda</taxon>
        <taxon>Hexapoda</taxon>
        <taxon>Insecta</taxon>
        <taxon>Pterygota</taxon>
        <taxon>Neoptera</taxon>
        <taxon>Endopterygota</taxon>
        <taxon>Lepidoptera</taxon>
        <taxon>Glossata</taxon>
        <taxon>Ditrysia</taxon>
        <taxon>Tineoidea</taxon>
        <taxon>Psychidae</taxon>
        <taxon>Oiketicinae</taxon>
        <taxon>Eumeta</taxon>
    </lineage>
</organism>
<evidence type="ECO:0000256" key="1">
    <source>
        <dbReference type="ARBA" id="ARBA00005771"/>
    </source>
</evidence>
<feature type="domain" description="Sulfotransferase" evidence="3">
    <location>
        <begin position="9"/>
        <end position="140"/>
    </location>
</feature>
<comment type="caution">
    <text evidence="4">The sequence shown here is derived from an EMBL/GenBank/DDBJ whole genome shotgun (WGS) entry which is preliminary data.</text>
</comment>
<dbReference type="AlphaFoldDB" id="A0A4C1Z819"/>
<dbReference type="EMBL" id="BGZK01001710">
    <property type="protein sequence ID" value="GBP84991.1"/>
    <property type="molecule type" value="Genomic_DNA"/>
</dbReference>
<dbReference type="InterPro" id="IPR027417">
    <property type="entry name" value="P-loop_NTPase"/>
</dbReference>
<dbReference type="Proteomes" id="UP000299102">
    <property type="component" value="Unassembled WGS sequence"/>
</dbReference>
<reference evidence="4 5" key="1">
    <citation type="journal article" date="2019" name="Commun. Biol.">
        <title>The bagworm genome reveals a unique fibroin gene that provides high tensile strength.</title>
        <authorList>
            <person name="Kono N."/>
            <person name="Nakamura H."/>
            <person name="Ohtoshi R."/>
            <person name="Tomita M."/>
            <person name="Numata K."/>
            <person name="Arakawa K."/>
        </authorList>
    </citation>
    <scope>NUCLEOTIDE SEQUENCE [LARGE SCALE GENOMIC DNA]</scope>
</reference>
<dbReference type="Pfam" id="PF00685">
    <property type="entry name" value="Sulfotransfer_1"/>
    <property type="match status" value="1"/>
</dbReference>
<keyword evidence="5" id="KW-1185">Reference proteome</keyword>
<proteinExistence type="inferred from homology"/>
<comment type="similarity">
    <text evidence="1">Belongs to the sulfotransferase 1 family.</text>
</comment>
<gene>
    <name evidence="4" type="primary">sult1st3</name>
    <name evidence="4" type="ORF">EVAR_62650_1</name>
</gene>
<dbReference type="InterPro" id="IPR000863">
    <property type="entry name" value="Sulfotransferase_dom"/>
</dbReference>